<protein>
    <recommendedName>
        <fullName evidence="3">DDE Tnp4 domain-containing protein</fullName>
    </recommendedName>
</protein>
<proteinExistence type="predicted"/>
<gene>
    <name evidence="4" type="ORF">FIBSPDRAFT_757092</name>
</gene>
<dbReference type="AlphaFoldDB" id="A0A166A2P5"/>
<dbReference type="InterPro" id="IPR027806">
    <property type="entry name" value="HARBI1_dom"/>
</dbReference>
<evidence type="ECO:0000256" key="2">
    <source>
        <dbReference type="ARBA" id="ARBA00022723"/>
    </source>
</evidence>
<dbReference type="Proteomes" id="UP000076532">
    <property type="component" value="Unassembled WGS sequence"/>
</dbReference>
<dbReference type="GO" id="GO:0046872">
    <property type="term" value="F:metal ion binding"/>
    <property type="evidence" value="ECO:0007669"/>
    <property type="project" value="UniProtKB-KW"/>
</dbReference>
<evidence type="ECO:0000313" key="4">
    <source>
        <dbReference type="EMBL" id="KZP11196.1"/>
    </source>
</evidence>
<accession>A0A166A2P5</accession>
<feature type="domain" description="DDE Tnp4" evidence="3">
    <location>
        <begin position="134"/>
        <end position="190"/>
    </location>
</feature>
<keyword evidence="5" id="KW-1185">Reference proteome</keyword>
<dbReference type="Pfam" id="PF13359">
    <property type="entry name" value="DDE_Tnp_4"/>
    <property type="match status" value="1"/>
</dbReference>
<comment type="cofactor">
    <cofactor evidence="1">
        <name>a divalent metal cation</name>
        <dbReference type="ChEBI" id="CHEBI:60240"/>
    </cofactor>
</comment>
<dbReference type="EMBL" id="KV417667">
    <property type="protein sequence ID" value="KZP11196.1"/>
    <property type="molecule type" value="Genomic_DNA"/>
</dbReference>
<dbReference type="OrthoDB" id="3233403at2759"/>
<sequence>MRYSSFYRICYTNIHILTVRVDKETFWHIHDLIAGDPIFVLTGPKPQRPVKYRLAAFLCRIGTESGVKTSSIICITEGSAFGYIKRVVCALRNICDDHIGWPGPERRKFLREEMGADGFPGCIGMGDDFFIRLVDKSWAQGWTYWCCKKFYVFILQAICDHCGIFIGWELGWPGSVSDATVFQESDMWFNRAEYLTKISTFW</sequence>
<keyword evidence="2" id="KW-0479">Metal-binding</keyword>
<evidence type="ECO:0000256" key="1">
    <source>
        <dbReference type="ARBA" id="ARBA00001968"/>
    </source>
</evidence>
<evidence type="ECO:0000259" key="3">
    <source>
        <dbReference type="Pfam" id="PF13359"/>
    </source>
</evidence>
<reference evidence="4 5" key="1">
    <citation type="journal article" date="2016" name="Mol. Biol. Evol.">
        <title>Comparative Genomics of Early-Diverging Mushroom-Forming Fungi Provides Insights into the Origins of Lignocellulose Decay Capabilities.</title>
        <authorList>
            <person name="Nagy L.G."/>
            <person name="Riley R."/>
            <person name="Tritt A."/>
            <person name="Adam C."/>
            <person name="Daum C."/>
            <person name="Floudas D."/>
            <person name="Sun H."/>
            <person name="Yadav J.S."/>
            <person name="Pangilinan J."/>
            <person name="Larsson K.H."/>
            <person name="Matsuura K."/>
            <person name="Barry K."/>
            <person name="Labutti K."/>
            <person name="Kuo R."/>
            <person name="Ohm R.A."/>
            <person name="Bhattacharya S.S."/>
            <person name="Shirouzu T."/>
            <person name="Yoshinaga Y."/>
            <person name="Martin F.M."/>
            <person name="Grigoriev I.V."/>
            <person name="Hibbett D.S."/>
        </authorList>
    </citation>
    <scope>NUCLEOTIDE SEQUENCE [LARGE SCALE GENOMIC DNA]</scope>
    <source>
        <strain evidence="4 5">CBS 109695</strain>
    </source>
</reference>
<dbReference type="STRING" id="436010.A0A166A2P5"/>
<evidence type="ECO:0000313" key="5">
    <source>
        <dbReference type="Proteomes" id="UP000076532"/>
    </source>
</evidence>
<name>A0A166A2P5_9AGAM</name>
<organism evidence="4 5">
    <name type="scientific">Athelia psychrophila</name>
    <dbReference type="NCBI Taxonomy" id="1759441"/>
    <lineage>
        <taxon>Eukaryota</taxon>
        <taxon>Fungi</taxon>
        <taxon>Dikarya</taxon>
        <taxon>Basidiomycota</taxon>
        <taxon>Agaricomycotina</taxon>
        <taxon>Agaricomycetes</taxon>
        <taxon>Agaricomycetidae</taxon>
        <taxon>Atheliales</taxon>
        <taxon>Atheliaceae</taxon>
        <taxon>Athelia</taxon>
    </lineage>
</organism>